<dbReference type="EMBL" id="AP027272">
    <property type="protein sequence ID" value="BDX07838.1"/>
    <property type="molecule type" value="Genomic_DNA"/>
</dbReference>
<keyword evidence="13" id="KW-1185">Reference proteome</keyword>
<dbReference type="SUPFAM" id="SSF48452">
    <property type="entry name" value="TPR-like"/>
    <property type="match status" value="1"/>
</dbReference>
<dbReference type="Gene3D" id="1.25.40.10">
    <property type="entry name" value="Tetratricopeptide repeat domain"/>
    <property type="match status" value="1"/>
</dbReference>
<keyword evidence="3 10" id="KW-0812">Transmembrane</keyword>
<gene>
    <name evidence="12" type="ORF">MACH26_33590</name>
</gene>
<evidence type="ECO:0000256" key="4">
    <source>
        <dbReference type="ARBA" id="ARBA00022989"/>
    </source>
</evidence>
<keyword evidence="4 10" id="KW-1133">Transmembrane helix</keyword>
<sequence>MDHLNTEEEQIEAIKKFWKENGMPIIVGAALGLGGLWGWRFYNEQQLKAQEQASDAYNVAVESSAADETDTAALNAFIDANSESTYAVMAALQLAKVAVEQSDLAEAEKQLQWAADTVKDAAIKDLALVRLARVQNELEKFDVAKSTLDKVSSDAFQAQAFTVKGDILARQELFTEAQESYTKALELTEGNPALIQMKIDHLNAKVSS</sequence>
<dbReference type="InterPro" id="IPR018704">
    <property type="entry name" value="SecYEG/CpoB_TPR"/>
</dbReference>
<feature type="repeat" description="TPR" evidence="9">
    <location>
        <begin position="158"/>
        <end position="191"/>
    </location>
</feature>
<evidence type="ECO:0000256" key="8">
    <source>
        <dbReference type="ARBA" id="ARBA00024235"/>
    </source>
</evidence>
<accession>A0AA48HJ49</accession>
<evidence type="ECO:0000256" key="5">
    <source>
        <dbReference type="ARBA" id="ARBA00023136"/>
    </source>
</evidence>
<dbReference type="InterPro" id="IPR019734">
    <property type="entry name" value="TPR_rpt"/>
</dbReference>
<protein>
    <recommendedName>
        <fullName evidence="8">Ancillary SecYEG translocon subunit</fullName>
    </recommendedName>
</protein>
<dbReference type="AlphaFoldDB" id="A0AA48HJ49"/>
<dbReference type="InterPro" id="IPR011990">
    <property type="entry name" value="TPR-like_helical_dom_sf"/>
</dbReference>
<evidence type="ECO:0000256" key="3">
    <source>
        <dbReference type="ARBA" id="ARBA00022692"/>
    </source>
</evidence>
<dbReference type="RefSeq" id="WP_338293939.1">
    <property type="nucleotide sequence ID" value="NZ_AP027272.1"/>
</dbReference>
<evidence type="ECO:0000313" key="12">
    <source>
        <dbReference type="EMBL" id="BDX07838.1"/>
    </source>
</evidence>
<name>A0AA48HJ49_9ALTE</name>
<proteinExistence type="inferred from homology"/>
<evidence type="ECO:0000256" key="9">
    <source>
        <dbReference type="PROSITE-ProRule" id="PRU00339"/>
    </source>
</evidence>
<reference evidence="12" key="1">
    <citation type="submission" date="2023-01" db="EMBL/GenBank/DDBJ databases">
        <title>Complete genome sequence of Planctobacterium marinum strain Dej080120_11.</title>
        <authorList>
            <person name="Ueki S."/>
            <person name="Maruyama F."/>
        </authorList>
    </citation>
    <scope>NUCLEOTIDE SEQUENCE</scope>
    <source>
        <strain evidence="12">Dej080120_11</strain>
    </source>
</reference>
<comment type="similarity">
    <text evidence="7">Belongs to the YfgM family.</text>
</comment>
<feature type="domain" description="Ancillary SecYEG translocon subunit/Cell division coordinator CpoB TPR" evidence="11">
    <location>
        <begin position="15"/>
        <end position="203"/>
    </location>
</feature>
<evidence type="ECO:0000256" key="2">
    <source>
        <dbReference type="ARBA" id="ARBA00022475"/>
    </source>
</evidence>
<evidence type="ECO:0000256" key="10">
    <source>
        <dbReference type="SAM" id="Phobius"/>
    </source>
</evidence>
<evidence type="ECO:0000256" key="7">
    <source>
        <dbReference type="ARBA" id="ARBA00024197"/>
    </source>
</evidence>
<dbReference type="Pfam" id="PF09976">
    <property type="entry name" value="TPR_21"/>
    <property type="match status" value="1"/>
</dbReference>
<dbReference type="PROSITE" id="PS50005">
    <property type="entry name" value="TPR"/>
    <property type="match status" value="1"/>
</dbReference>
<keyword evidence="6" id="KW-0143">Chaperone</keyword>
<dbReference type="PIRSF" id="PIRSF006170">
    <property type="entry name" value="YfgM"/>
    <property type="match status" value="1"/>
</dbReference>
<evidence type="ECO:0000256" key="1">
    <source>
        <dbReference type="ARBA" id="ARBA00004401"/>
    </source>
</evidence>
<dbReference type="KEGG" id="pmaw:MACH26_33590"/>
<keyword evidence="9" id="KW-0802">TPR repeat</keyword>
<dbReference type="GO" id="GO:0005886">
    <property type="term" value="C:plasma membrane"/>
    <property type="evidence" value="ECO:0007669"/>
    <property type="project" value="UniProtKB-SubCell"/>
</dbReference>
<evidence type="ECO:0000313" key="13">
    <source>
        <dbReference type="Proteomes" id="UP001333710"/>
    </source>
</evidence>
<dbReference type="Proteomes" id="UP001333710">
    <property type="component" value="Chromosome"/>
</dbReference>
<comment type="subcellular location">
    <subcellularLocation>
        <location evidence="1">Cell membrane</location>
        <topology evidence="1">Single-pass type II membrane protein</topology>
    </subcellularLocation>
</comment>
<keyword evidence="5 10" id="KW-0472">Membrane</keyword>
<keyword evidence="2" id="KW-1003">Cell membrane</keyword>
<dbReference type="GO" id="GO:0044877">
    <property type="term" value="F:protein-containing complex binding"/>
    <property type="evidence" value="ECO:0007669"/>
    <property type="project" value="InterPro"/>
</dbReference>
<evidence type="ECO:0000259" key="11">
    <source>
        <dbReference type="Pfam" id="PF09976"/>
    </source>
</evidence>
<dbReference type="InterPro" id="IPR026039">
    <property type="entry name" value="YfgM"/>
</dbReference>
<dbReference type="PANTHER" id="PTHR38035">
    <property type="entry name" value="UPF0070 PROTEIN YFGM"/>
    <property type="match status" value="1"/>
</dbReference>
<evidence type="ECO:0000256" key="6">
    <source>
        <dbReference type="ARBA" id="ARBA00023186"/>
    </source>
</evidence>
<organism evidence="12 13">
    <name type="scientific">Planctobacterium marinum</name>
    <dbReference type="NCBI Taxonomy" id="1631968"/>
    <lineage>
        <taxon>Bacteria</taxon>
        <taxon>Pseudomonadati</taxon>
        <taxon>Pseudomonadota</taxon>
        <taxon>Gammaproteobacteria</taxon>
        <taxon>Alteromonadales</taxon>
        <taxon>Alteromonadaceae</taxon>
        <taxon>Planctobacterium</taxon>
    </lineage>
</organism>
<feature type="transmembrane region" description="Helical" evidence="10">
    <location>
        <begin position="22"/>
        <end position="42"/>
    </location>
</feature>
<dbReference type="PANTHER" id="PTHR38035:SF1">
    <property type="entry name" value="ANCILLARY SECYEG TRANSLOCON SUBUNIT"/>
    <property type="match status" value="1"/>
</dbReference>